<dbReference type="PANTHER" id="PTHR32308">
    <property type="entry name" value="LYASE BETA SUBUNIT, PUTATIVE (AFU_ORTHOLOGUE AFUA_4G13030)-RELATED"/>
    <property type="match status" value="1"/>
</dbReference>
<evidence type="ECO:0000256" key="4">
    <source>
        <dbReference type="ARBA" id="ARBA00022842"/>
    </source>
</evidence>
<dbReference type="EMBL" id="PGGO01000008">
    <property type="protein sequence ID" value="PSH68701.1"/>
    <property type="molecule type" value="Genomic_DNA"/>
</dbReference>
<dbReference type="OrthoDB" id="9800547at2"/>
<dbReference type="PIRSF" id="PIRSF015582">
    <property type="entry name" value="Cit_lyase_B"/>
    <property type="match status" value="1"/>
</dbReference>
<dbReference type="Proteomes" id="UP000241444">
    <property type="component" value="Unassembled WGS sequence"/>
</dbReference>
<evidence type="ECO:0000259" key="7">
    <source>
        <dbReference type="Pfam" id="PF03328"/>
    </source>
</evidence>
<sequence>MRSLLFVPGDSEKKLEKGLSSEADILLIDLEDSVSGERKEAARKVAADFLNANRNRPSPRLFVRINDLASGFADDDLAAVMPSTPHGIILPKSNSGKDVTRLAAKLNVHEARAGIAEGSTQILAIITETAIGTLSAASYPDASKRLVGLSWGAEDLSAAIGASTPRDAAGHYTDVFRLARAVTILGASAAEVAAIDTVYINYRDDEGLTRECEEAERDGFTGKLAIHPAQVPIINRAFTPSAEAVEHARKIINAFAENPSAGVIGIDGQMFDRPHLRRAERLVERARSTA</sequence>
<accession>A0A2P7BQF7</accession>
<name>A0A2P7BQF7_9HYPH</name>
<dbReference type="Pfam" id="PF03328">
    <property type="entry name" value="HpcH_HpaI"/>
    <property type="match status" value="1"/>
</dbReference>
<keyword evidence="3 6" id="KW-0479">Metal-binding</keyword>
<comment type="similarity">
    <text evidence="2">Belongs to the HpcH/HpaI aldolase family.</text>
</comment>
<evidence type="ECO:0000256" key="2">
    <source>
        <dbReference type="ARBA" id="ARBA00005568"/>
    </source>
</evidence>
<dbReference type="InterPro" id="IPR040442">
    <property type="entry name" value="Pyrv_kinase-like_dom_sf"/>
</dbReference>
<feature type="binding site" evidence="6">
    <location>
        <position position="155"/>
    </location>
    <ligand>
        <name>Mg(2+)</name>
        <dbReference type="ChEBI" id="CHEBI:18420"/>
    </ligand>
</feature>
<evidence type="ECO:0000313" key="8">
    <source>
        <dbReference type="EMBL" id="PSH68701.1"/>
    </source>
</evidence>
<protein>
    <submittedName>
        <fullName evidence="8">CoA ester lyase</fullName>
    </submittedName>
</protein>
<dbReference type="GO" id="GO:0000287">
    <property type="term" value="F:magnesium ion binding"/>
    <property type="evidence" value="ECO:0007669"/>
    <property type="project" value="TreeGrafter"/>
</dbReference>
<evidence type="ECO:0000256" key="1">
    <source>
        <dbReference type="ARBA" id="ARBA00001946"/>
    </source>
</evidence>
<feature type="binding site" evidence="5">
    <location>
        <position position="128"/>
    </location>
    <ligand>
        <name>substrate</name>
    </ligand>
</feature>
<dbReference type="RefSeq" id="WP_106711552.1">
    <property type="nucleotide sequence ID" value="NZ_PGGO01000008.1"/>
</dbReference>
<dbReference type="SUPFAM" id="SSF51621">
    <property type="entry name" value="Phosphoenolpyruvate/pyruvate domain"/>
    <property type="match status" value="1"/>
</dbReference>
<gene>
    <name evidence="8" type="ORF">CU102_13215</name>
</gene>
<organism evidence="8 9">
    <name type="scientific">Phyllobacterium brassicacearum</name>
    <dbReference type="NCBI Taxonomy" id="314235"/>
    <lineage>
        <taxon>Bacteria</taxon>
        <taxon>Pseudomonadati</taxon>
        <taxon>Pseudomonadota</taxon>
        <taxon>Alphaproteobacteria</taxon>
        <taxon>Hyphomicrobiales</taxon>
        <taxon>Phyllobacteriaceae</taxon>
        <taxon>Phyllobacterium</taxon>
    </lineage>
</organism>
<evidence type="ECO:0000313" key="9">
    <source>
        <dbReference type="Proteomes" id="UP000241444"/>
    </source>
</evidence>
<feature type="binding site" evidence="6">
    <location>
        <position position="128"/>
    </location>
    <ligand>
        <name>Mg(2+)</name>
        <dbReference type="ChEBI" id="CHEBI:18420"/>
    </ligand>
</feature>
<dbReference type="GO" id="GO:0006107">
    <property type="term" value="P:oxaloacetate metabolic process"/>
    <property type="evidence" value="ECO:0007669"/>
    <property type="project" value="TreeGrafter"/>
</dbReference>
<dbReference type="PANTHER" id="PTHR32308:SF0">
    <property type="entry name" value="HPCH_HPAI ALDOLASE_CITRATE LYASE DOMAIN-CONTAINING PROTEIN"/>
    <property type="match status" value="1"/>
</dbReference>
<keyword evidence="8" id="KW-0456">Lyase</keyword>
<reference evidence="9" key="1">
    <citation type="submission" date="2017-11" db="EMBL/GenBank/DDBJ databases">
        <authorList>
            <person name="Kuznetsova I."/>
            <person name="Sazanova A."/>
            <person name="Chirak E."/>
            <person name="Safronova V."/>
            <person name="Willems A."/>
        </authorList>
    </citation>
    <scope>NUCLEOTIDE SEQUENCE [LARGE SCALE GENOMIC DNA]</scope>
    <source>
        <strain evidence="9">STM 196</strain>
    </source>
</reference>
<keyword evidence="4 6" id="KW-0460">Magnesium</keyword>
<feature type="binding site" evidence="5">
    <location>
        <position position="64"/>
    </location>
    <ligand>
        <name>substrate</name>
    </ligand>
</feature>
<evidence type="ECO:0000256" key="6">
    <source>
        <dbReference type="PIRSR" id="PIRSR015582-2"/>
    </source>
</evidence>
<dbReference type="Gene3D" id="3.20.20.60">
    <property type="entry name" value="Phosphoenolpyruvate-binding domains"/>
    <property type="match status" value="1"/>
</dbReference>
<comment type="caution">
    <text evidence="8">The sequence shown here is derived from an EMBL/GenBank/DDBJ whole genome shotgun (WGS) entry which is preliminary data.</text>
</comment>
<dbReference type="AlphaFoldDB" id="A0A2P7BQF7"/>
<dbReference type="InterPro" id="IPR005000">
    <property type="entry name" value="Aldolase/citrate-lyase_domain"/>
</dbReference>
<evidence type="ECO:0000256" key="5">
    <source>
        <dbReference type="PIRSR" id="PIRSR015582-1"/>
    </source>
</evidence>
<dbReference type="InterPro" id="IPR011206">
    <property type="entry name" value="Citrate_lyase_beta/mcl1/mcl2"/>
</dbReference>
<evidence type="ECO:0000256" key="3">
    <source>
        <dbReference type="ARBA" id="ARBA00022723"/>
    </source>
</evidence>
<dbReference type="GO" id="GO:0016829">
    <property type="term" value="F:lyase activity"/>
    <property type="evidence" value="ECO:0007669"/>
    <property type="project" value="UniProtKB-KW"/>
</dbReference>
<dbReference type="InterPro" id="IPR015813">
    <property type="entry name" value="Pyrv/PenolPyrv_kinase-like_dom"/>
</dbReference>
<feature type="domain" description="HpcH/HpaI aldolase/citrate lyase" evidence="7">
    <location>
        <begin position="2"/>
        <end position="228"/>
    </location>
</feature>
<proteinExistence type="inferred from homology"/>
<keyword evidence="9" id="KW-1185">Reference proteome</keyword>
<comment type="cofactor">
    <cofactor evidence="1">
        <name>Mg(2+)</name>
        <dbReference type="ChEBI" id="CHEBI:18420"/>
    </cofactor>
</comment>